<sequence length="792" mass="86968">MVLGERNYAKIRVFKQSDINLLPAASDGAAQDPVNATVSYQSGYNSSVFSNTPQTLNVSSLTITKGINTNLGGCTVVVTNGKDFVTNGMIDLGFNEFIEIRFSQTIDETSVSNTNTWFRGYIQKVKYVKINATESDLILEAVGEAVTLKERLTKIDRLRPFGRISRLDESVTPAVHIEETGFLDELYRQTIEYEAANPLQAGVTQFFQQGGFNFDPRTKVLGVPVTAKDSLPASITRKPFQTVVTNVLSDMFGLIPPTVSDTDDDGIPTGSLEYQNPVVSPNETRQLLRLINGGNDLQNIDVILPQFASDYGTILSSIDTLSAAVNAIYYVNNEGHFVFRQSPINTGRIIDVDTNLYNSYSFSDDIVTNGYSTVTGLGFNAQEFNIFRQNSSVDFALTLNRATRWRSAGVPNGSDYNVNSFRRSNNIGIEFSTASNTDISSIELPVIRIGDITSSLQWEIREYEDGQITARYDITGNDSQLILGSGVITATQLNELVPYLYETWADTGNDTDRSDERIDSSFVTTQSNNLTTASQAGLIELPITAQNLRPNTKYMLVIRPPIDVNGSPVNGIPSVTAANGVTENLLFVYNLPSGTPTVALNNLRRWGITPNGLSSNTLFEPTGGLKVLQNSDSRVLQVLTPFNVDTTLGDSFGTSNKSSIPLILGSIPIRVNVERSTVITSENPLLNERYGLREITVPFPSNANADVVRDTIRDIQVNLFNQRNRVYSDFVYEFPADAALDAGTIITIQDNNNQNGIGLNQNILISQITIEINAESGKFYTDRITIKGTQLI</sequence>
<name>A0AAU7N5Z3_9VIRU</name>
<protein>
    <submittedName>
        <fullName evidence="1">Uncharacterized protein</fullName>
    </submittedName>
</protein>
<organism evidence="1">
    <name type="scientific">Nitrosopumivirus cobalaminus</name>
    <dbReference type="NCBI Taxonomy" id="3158414"/>
    <lineage>
        <taxon>Viruses</taxon>
    </lineage>
</organism>
<dbReference type="EMBL" id="PP848464">
    <property type="protein sequence ID" value="XBQ68774.1"/>
    <property type="molecule type" value="Genomic_DNA"/>
</dbReference>
<reference evidence="1" key="1">
    <citation type="submission" date="2024-05" db="EMBL/GenBank/DDBJ databases">
        <title>The simplest Porifera holobiont: glass sponge Aphrocallistes beatrix thrives with only two symbionts.</title>
        <authorList>
            <person name="N Garritano A."/>
            <person name="A Allen M."/>
            <person name="Thomas T."/>
        </authorList>
    </citation>
    <scope>NUCLEOTIDE SEQUENCE</scope>
    <source>
        <strain evidence="1">AB1</strain>
    </source>
</reference>
<gene>
    <name evidence="1" type="ORF">ZGOWGMRN_CDS_0040</name>
</gene>
<accession>A0AAU7N5Z3</accession>
<proteinExistence type="predicted"/>
<evidence type="ECO:0000313" key="1">
    <source>
        <dbReference type="EMBL" id="XBQ68774.1"/>
    </source>
</evidence>